<feature type="region of interest" description="Disordered" evidence="6">
    <location>
        <begin position="94"/>
        <end position="131"/>
    </location>
</feature>
<dbReference type="Gene3D" id="1.10.10.10">
    <property type="entry name" value="Winged helix-like DNA-binding domain superfamily/Winged helix DNA-binding domain"/>
    <property type="match status" value="1"/>
</dbReference>
<name>A0A0D6EPW6_SPOSA</name>
<feature type="compositionally biased region" description="Basic and acidic residues" evidence="6">
    <location>
        <begin position="114"/>
        <end position="131"/>
    </location>
</feature>
<keyword evidence="4" id="KW-0689">Ribosomal protein</keyword>
<evidence type="ECO:0000256" key="3">
    <source>
        <dbReference type="ARBA" id="ARBA00022490"/>
    </source>
</evidence>
<dbReference type="InterPro" id="IPR037447">
    <property type="entry name" value="Ribosomal_eS10"/>
</dbReference>
<evidence type="ECO:0000259" key="7">
    <source>
        <dbReference type="Pfam" id="PF03501"/>
    </source>
</evidence>
<keyword evidence="3" id="KW-0963">Cytoplasm</keyword>
<dbReference type="PANTHER" id="PTHR12146">
    <property type="entry name" value="40S RIBOSOMAL PROTEIN S10"/>
    <property type="match status" value="1"/>
</dbReference>
<comment type="similarity">
    <text evidence="2">Belongs to the eukaryotic ribosomal protein eS10 family.</text>
</comment>
<organism evidence="8 9">
    <name type="scientific">Sporidiobolus salmonicolor</name>
    <name type="common">Yeast-like fungus</name>
    <name type="synonym">Sporobolomyces salmonicolor</name>
    <dbReference type="NCBI Taxonomy" id="5005"/>
    <lineage>
        <taxon>Eukaryota</taxon>
        <taxon>Fungi</taxon>
        <taxon>Dikarya</taxon>
        <taxon>Basidiomycota</taxon>
        <taxon>Pucciniomycotina</taxon>
        <taxon>Microbotryomycetes</taxon>
        <taxon>Sporidiobolales</taxon>
        <taxon>Sporidiobolaceae</taxon>
        <taxon>Sporobolomyces</taxon>
    </lineage>
</organism>
<dbReference type="OrthoDB" id="5211809at2759"/>
<evidence type="ECO:0000256" key="1">
    <source>
        <dbReference type="ARBA" id="ARBA00004496"/>
    </source>
</evidence>
<feature type="domain" description="Plectin/eS10 N-terminal" evidence="7">
    <location>
        <begin position="3"/>
        <end position="94"/>
    </location>
</feature>
<dbReference type="GO" id="GO:0003735">
    <property type="term" value="F:structural constituent of ribosome"/>
    <property type="evidence" value="ECO:0007669"/>
    <property type="project" value="TreeGrafter"/>
</dbReference>
<dbReference type="InterPro" id="IPR036388">
    <property type="entry name" value="WH-like_DNA-bd_sf"/>
</dbReference>
<evidence type="ECO:0000256" key="5">
    <source>
        <dbReference type="ARBA" id="ARBA00023274"/>
    </source>
</evidence>
<dbReference type="FunFam" id="1.10.10.10:FF:000025">
    <property type="entry name" value="40S ribosomal protein S10"/>
    <property type="match status" value="1"/>
</dbReference>
<dbReference type="EMBL" id="CENE01000018">
    <property type="protein sequence ID" value="CEQ41843.1"/>
    <property type="molecule type" value="Genomic_DNA"/>
</dbReference>
<dbReference type="GO" id="GO:0003723">
    <property type="term" value="F:RNA binding"/>
    <property type="evidence" value="ECO:0007669"/>
    <property type="project" value="TreeGrafter"/>
</dbReference>
<protein>
    <submittedName>
        <fullName evidence="8">SPOSA6832_03589-mRNA-1:cds</fullName>
    </submittedName>
</protein>
<keyword evidence="5" id="KW-0687">Ribonucleoprotein</keyword>
<evidence type="ECO:0000256" key="2">
    <source>
        <dbReference type="ARBA" id="ARBA00007278"/>
    </source>
</evidence>
<dbReference type="Proteomes" id="UP000243876">
    <property type="component" value="Unassembled WGS sequence"/>
</dbReference>
<evidence type="ECO:0000313" key="9">
    <source>
        <dbReference type="Proteomes" id="UP000243876"/>
    </source>
</evidence>
<gene>
    <name evidence="8" type="primary">SPOSA6832_03589</name>
</gene>
<proteinExistence type="inferred from homology"/>
<evidence type="ECO:0000313" key="8">
    <source>
        <dbReference type="EMBL" id="CEQ41843.1"/>
    </source>
</evidence>
<comment type="subcellular location">
    <subcellularLocation>
        <location evidence="1">Cytoplasm</location>
    </subcellularLocation>
</comment>
<dbReference type="Pfam" id="PF03501">
    <property type="entry name" value="S10_plectin"/>
    <property type="match status" value="1"/>
</dbReference>
<evidence type="ECO:0000256" key="6">
    <source>
        <dbReference type="SAM" id="MobiDB-lite"/>
    </source>
</evidence>
<evidence type="ECO:0000256" key="4">
    <source>
        <dbReference type="ARBA" id="ARBA00022980"/>
    </source>
</evidence>
<dbReference type="AlphaFoldDB" id="A0A0D6EPW6"/>
<keyword evidence="9" id="KW-1185">Reference proteome</keyword>
<sequence length="173" mass="20018">MIIPKADRRTIYENLFKEGVLVAKKDFNAPKHQDLDVKNLFVIKACQSLTSKGFLTTHFSWQYYYYVLTPEGIDYLREYLHLPAEIVPATFKKQVRAQRPGQPQRPEGAYRAPRGGDEGYRRRAEGGKEGAGDDFRPRFAYVSCPCSSPFRCSLWLTNRGCDGQWCRPWRPPH</sequence>
<dbReference type="InterPro" id="IPR005326">
    <property type="entry name" value="Plectin_eS10_N"/>
</dbReference>
<dbReference type="PANTHER" id="PTHR12146:SF0">
    <property type="entry name" value="RIBOSOMAL PROTEIN S10"/>
    <property type="match status" value="1"/>
</dbReference>
<dbReference type="GO" id="GO:0022627">
    <property type="term" value="C:cytosolic small ribosomal subunit"/>
    <property type="evidence" value="ECO:0007669"/>
    <property type="project" value="TreeGrafter"/>
</dbReference>
<reference evidence="9" key="1">
    <citation type="submission" date="2015-02" db="EMBL/GenBank/DDBJ databases">
        <authorList>
            <person name="Gon?alves P."/>
        </authorList>
    </citation>
    <scope>NUCLEOTIDE SEQUENCE [LARGE SCALE GENOMIC DNA]</scope>
</reference>
<accession>A0A0D6EPW6</accession>
<feature type="non-terminal residue" evidence="8">
    <location>
        <position position="1"/>
    </location>
</feature>